<dbReference type="SUPFAM" id="SSF54928">
    <property type="entry name" value="RNA-binding domain, RBD"/>
    <property type="match status" value="1"/>
</dbReference>
<evidence type="ECO:0000313" key="4">
    <source>
        <dbReference type="EMBL" id="PAV15786.1"/>
    </source>
</evidence>
<evidence type="ECO:0000313" key="5">
    <source>
        <dbReference type="Proteomes" id="UP000217199"/>
    </source>
</evidence>
<dbReference type="STRING" id="2282107.A0A286U894"/>
<feature type="region of interest" description="Disordered" evidence="2">
    <location>
        <begin position="87"/>
        <end position="207"/>
    </location>
</feature>
<reference evidence="4 5" key="1">
    <citation type="journal article" date="2017" name="Mol. Ecol.">
        <title>Comparative and population genomic landscape of Phellinus noxius: A hypervariable fungus causing root rot in trees.</title>
        <authorList>
            <person name="Chung C.L."/>
            <person name="Lee T.J."/>
            <person name="Akiba M."/>
            <person name="Lee H.H."/>
            <person name="Kuo T.H."/>
            <person name="Liu D."/>
            <person name="Ke H.M."/>
            <person name="Yokoi T."/>
            <person name="Roa M.B."/>
            <person name="Lu M.J."/>
            <person name="Chang Y.Y."/>
            <person name="Ann P.J."/>
            <person name="Tsai J.N."/>
            <person name="Chen C.Y."/>
            <person name="Tzean S.S."/>
            <person name="Ota Y."/>
            <person name="Hattori T."/>
            <person name="Sahashi N."/>
            <person name="Liou R.F."/>
            <person name="Kikuchi T."/>
            <person name="Tsai I.J."/>
        </authorList>
    </citation>
    <scope>NUCLEOTIDE SEQUENCE [LARGE SCALE GENOMIC DNA]</scope>
    <source>
        <strain evidence="4 5">FFPRI411160</strain>
    </source>
</reference>
<feature type="compositionally biased region" description="Basic and acidic residues" evidence="2">
    <location>
        <begin position="139"/>
        <end position="182"/>
    </location>
</feature>
<feature type="compositionally biased region" description="Basic residues" evidence="2">
    <location>
        <begin position="127"/>
        <end position="138"/>
    </location>
</feature>
<dbReference type="InParanoid" id="A0A286U894"/>
<dbReference type="PROSITE" id="PS50102">
    <property type="entry name" value="RRM"/>
    <property type="match status" value="1"/>
</dbReference>
<dbReference type="AlphaFoldDB" id="A0A286U894"/>
<feature type="domain" description="RRM" evidence="3">
    <location>
        <begin position="4"/>
        <end position="83"/>
    </location>
</feature>
<protein>
    <submittedName>
        <fullName evidence="4">RNA-binding domain-containing</fullName>
    </submittedName>
</protein>
<organism evidence="4 5">
    <name type="scientific">Pyrrhoderma noxium</name>
    <dbReference type="NCBI Taxonomy" id="2282107"/>
    <lineage>
        <taxon>Eukaryota</taxon>
        <taxon>Fungi</taxon>
        <taxon>Dikarya</taxon>
        <taxon>Basidiomycota</taxon>
        <taxon>Agaricomycotina</taxon>
        <taxon>Agaricomycetes</taxon>
        <taxon>Hymenochaetales</taxon>
        <taxon>Hymenochaetaceae</taxon>
        <taxon>Pyrrhoderma</taxon>
    </lineage>
</organism>
<dbReference type="InterPro" id="IPR000504">
    <property type="entry name" value="RRM_dom"/>
</dbReference>
<dbReference type="InterPro" id="IPR012677">
    <property type="entry name" value="Nucleotide-bd_a/b_plait_sf"/>
</dbReference>
<sequence length="207" mass="24304">MPRTILYVRGFHPSTRARDLAYEFERFGPLIRCDIPAPRGHSSASSAYAFVEFRNARDASSAFDDMHGRYFEGCRLTVEWAKRLPSSMWRSGRSPRRAGRGRDRDRDRSRSPRRDRDRDYDREDRRRRSRTRSRSRSRERKEGAGNGGRDEKEGGRRRTPTPERKRSLSRERERERDVERLRTPPPVGDVEDVKKNGIEDHASGPDM</sequence>
<evidence type="ECO:0000259" key="3">
    <source>
        <dbReference type="PROSITE" id="PS50102"/>
    </source>
</evidence>
<feature type="compositionally biased region" description="Basic and acidic residues" evidence="2">
    <location>
        <begin position="100"/>
        <end position="126"/>
    </location>
</feature>
<evidence type="ECO:0000256" key="2">
    <source>
        <dbReference type="SAM" id="MobiDB-lite"/>
    </source>
</evidence>
<accession>A0A286U894</accession>
<dbReference type="InterPro" id="IPR035979">
    <property type="entry name" value="RBD_domain_sf"/>
</dbReference>
<dbReference type="EMBL" id="NBII01000009">
    <property type="protein sequence ID" value="PAV15786.1"/>
    <property type="molecule type" value="Genomic_DNA"/>
</dbReference>
<dbReference type="Proteomes" id="UP000217199">
    <property type="component" value="Unassembled WGS sequence"/>
</dbReference>
<feature type="compositionally biased region" description="Basic and acidic residues" evidence="2">
    <location>
        <begin position="191"/>
        <end position="207"/>
    </location>
</feature>
<dbReference type="OrthoDB" id="5970at2759"/>
<name>A0A286U894_9AGAM</name>
<gene>
    <name evidence="4" type="ORF">PNOK_0864400</name>
</gene>
<proteinExistence type="predicted"/>
<comment type="caution">
    <text evidence="4">The sequence shown here is derived from an EMBL/GenBank/DDBJ whole genome shotgun (WGS) entry which is preliminary data.</text>
</comment>
<dbReference type="PANTHER" id="PTHR23147">
    <property type="entry name" value="SERINE/ARGININE RICH SPLICING FACTOR"/>
    <property type="match status" value="1"/>
</dbReference>
<keyword evidence="1" id="KW-0694">RNA-binding</keyword>
<dbReference type="InterPro" id="IPR050907">
    <property type="entry name" value="SRSF"/>
</dbReference>
<dbReference type="SMART" id="SM00360">
    <property type="entry name" value="RRM"/>
    <property type="match status" value="1"/>
</dbReference>
<dbReference type="GO" id="GO:0003723">
    <property type="term" value="F:RNA binding"/>
    <property type="evidence" value="ECO:0007669"/>
    <property type="project" value="UniProtKB-UniRule"/>
</dbReference>
<dbReference type="Pfam" id="PF00076">
    <property type="entry name" value="RRM_1"/>
    <property type="match status" value="1"/>
</dbReference>
<keyword evidence="5" id="KW-1185">Reference proteome</keyword>
<dbReference type="Gene3D" id="3.30.70.330">
    <property type="match status" value="1"/>
</dbReference>
<evidence type="ECO:0000256" key="1">
    <source>
        <dbReference type="PROSITE-ProRule" id="PRU00176"/>
    </source>
</evidence>